<keyword evidence="2" id="KW-0067">ATP-binding</keyword>
<proteinExistence type="predicted"/>
<evidence type="ECO:0000259" key="5">
    <source>
        <dbReference type="SMART" id="SM00534"/>
    </source>
</evidence>
<keyword evidence="4" id="KW-0812">Transmembrane</keyword>
<dbReference type="Gene3D" id="1.10.1420.10">
    <property type="match status" value="1"/>
</dbReference>
<name>A0A521CKB7_SACCC</name>
<feature type="domain" description="DNA mismatch repair proteins mutS family" evidence="5">
    <location>
        <begin position="412"/>
        <end position="594"/>
    </location>
</feature>
<keyword evidence="3" id="KW-0238">DNA-binding</keyword>
<dbReference type="GO" id="GO:0005829">
    <property type="term" value="C:cytosol"/>
    <property type="evidence" value="ECO:0007669"/>
    <property type="project" value="TreeGrafter"/>
</dbReference>
<dbReference type="SUPFAM" id="SSF48334">
    <property type="entry name" value="DNA repair protein MutS, domain III"/>
    <property type="match status" value="1"/>
</dbReference>
<dbReference type="RefSeq" id="WP_142532931.1">
    <property type="nucleotide sequence ID" value="NZ_FXTB01000003.1"/>
</dbReference>
<dbReference type="PANTHER" id="PTHR11361">
    <property type="entry name" value="DNA MISMATCH REPAIR PROTEIN MUTS FAMILY MEMBER"/>
    <property type="match status" value="1"/>
</dbReference>
<keyword evidence="4" id="KW-0472">Membrane</keyword>
<feature type="transmembrane region" description="Helical" evidence="4">
    <location>
        <begin position="209"/>
        <end position="242"/>
    </location>
</feature>
<dbReference type="GO" id="GO:0030983">
    <property type="term" value="F:mismatched DNA binding"/>
    <property type="evidence" value="ECO:0007669"/>
    <property type="project" value="InterPro"/>
</dbReference>
<sequence length="595" mass="68603">MKEKARLVYTTELEKTKKEITCREIKDKNNGYFRLVLFLLIISCSFFLSKYFYICVTILCVIFTCIVVSNLINKNKLNYHKALYKLYNFELNHNSTKINLFDNGLTYIDPKHLYSNDLDLFGKNSIFEFINRCHSEIGSKTLANWLLYPGTSKVIKDRQLAVEELSQKLEFRKKVGVSGILNTENKHIQKWRGDPESVRKLRIIKFKGLALSIINVSLLFISVIYGVVLPFFVISITFSYFYMYSFQWKKIETLYKEISKLDGDLKYFRKYIAAIENESFSSVLLNNLKNEISLNNISGIKTTKKLQKYIQITDLRLNYVFLLFVNTFFYVDILMLYKIEKWKLENGKQLTMWQKIIGKYEALMSLSILHFNNNWCFPTIADEFNIEIVNAGHPLIPVEKCVTNSYKMDALGRVDILTGSNMSGKSTFLRSVGVNIVLALAGAPVFAVEMTISPLQLMTYMRIEDNLQENTSTFYAEIIRLRTILENIRNNSYSFLLLDELLRGTNSSDKKQGSIAIIEHILKNNSSSIIATHDLSIAKLYEGTSNAIRNYHFDIKVNNKTMSFDYKLCTGICNSSNATLLLKEIGLNVPKKPAI</sequence>
<dbReference type="SUPFAM" id="SSF52540">
    <property type="entry name" value="P-loop containing nucleoside triphosphate hydrolases"/>
    <property type="match status" value="1"/>
</dbReference>
<evidence type="ECO:0000256" key="2">
    <source>
        <dbReference type="ARBA" id="ARBA00022840"/>
    </source>
</evidence>
<dbReference type="GO" id="GO:0140664">
    <property type="term" value="F:ATP-dependent DNA damage sensor activity"/>
    <property type="evidence" value="ECO:0007669"/>
    <property type="project" value="InterPro"/>
</dbReference>
<protein>
    <submittedName>
        <fullName evidence="6">MutS domain III</fullName>
    </submittedName>
</protein>
<dbReference type="Gene3D" id="3.40.50.300">
    <property type="entry name" value="P-loop containing nucleotide triphosphate hydrolases"/>
    <property type="match status" value="1"/>
</dbReference>
<dbReference type="Pfam" id="PF00488">
    <property type="entry name" value="MutS_V"/>
    <property type="match status" value="1"/>
</dbReference>
<dbReference type="AlphaFoldDB" id="A0A521CKB7"/>
<evidence type="ECO:0000256" key="4">
    <source>
        <dbReference type="SAM" id="Phobius"/>
    </source>
</evidence>
<feature type="transmembrane region" description="Helical" evidence="4">
    <location>
        <begin position="432"/>
        <end position="452"/>
    </location>
</feature>
<feature type="transmembrane region" description="Helical" evidence="4">
    <location>
        <begin position="31"/>
        <end position="48"/>
    </location>
</feature>
<accession>A0A521CKB7</accession>
<evidence type="ECO:0000256" key="3">
    <source>
        <dbReference type="ARBA" id="ARBA00023125"/>
    </source>
</evidence>
<evidence type="ECO:0000313" key="6">
    <source>
        <dbReference type="EMBL" id="SMO59862.1"/>
    </source>
</evidence>
<evidence type="ECO:0000313" key="7">
    <source>
        <dbReference type="Proteomes" id="UP000319040"/>
    </source>
</evidence>
<feature type="transmembrane region" description="Helical" evidence="4">
    <location>
        <begin position="319"/>
        <end position="337"/>
    </location>
</feature>
<dbReference type="InterPro" id="IPR045076">
    <property type="entry name" value="MutS"/>
</dbReference>
<dbReference type="SMART" id="SM00534">
    <property type="entry name" value="MUTSac"/>
    <property type="match status" value="1"/>
</dbReference>
<dbReference type="InterPro" id="IPR036187">
    <property type="entry name" value="DNA_mismatch_repair_MutS_sf"/>
</dbReference>
<dbReference type="Proteomes" id="UP000319040">
    <property type="component" value="Unassembled WGS sequence"/>
</dbReference>
<dbReference type="InterPro" id="IPR027417">
    <property type="entry name" value="P-loop_NTPase"/>
</dbReference>
<keyword evidence="1" id="KW-0547">Nucleotide-binding</keyword>
<dbReference type="OrthoDB" id="9802448at2"/>
<evidence type="ECO:0000256" key="1">
    <source>
        <dbReference type="ARBA" id="ARBA00022741"/>
    </source>
</evidence>
<feature type="transmembrane region" description="Helical" evidence="4">
    <location>
        <begin position="54"/>
        <end position="72"/>
    </location>
</feature>
<dbReference type="InterPro" id="IPR000432">
    <property type="entry name" value="DNA_mismatch_repair_MutS_C"/>
</dbReference>
<dbReference type="EMBL" id="FXTB01000003">
    <property type="protein sequence ID" value="SMO59862.1"/>
    <property type="molecule type" value="Genomic_DNA"/>
</dbReference>
<keyword evidence="7" id="KW-1185">Reference proteome</keyword>
<reference evidence="6 7" key="1">
    <citation type="submission" date="2017-05" db="EMBL/GenBank/DDBJ databases">
        <authorList>
            <person name="Varghese N."/>
            <person name="Submissions S."/>
        </authorList>
    </citation>
    <scope>NUCLEOTIDE SEQUENCE [LARGE SCALE GENOMIC DNA]</scope>
    <source>
        <strain evidence="6 7">DSM 27040</strain>
    </source>
</reference>
<organism evidence="6 7">
    <name type="scientific">Saccharicrinis carchari</name>
    <dbReference type="NCBI Taxonomy" id="1168039"/>
    <lineage>
        <taxon>Bacteria</taxon>
        <taxon>Pseudomonadati</taxon>
        <taxon>Bacteroidota</taxon>
        <taxon>Bacteroidia</taxon>
        <taxon>Marinilabiliales</taxon>
        <taxon>Marinilabiliaceae</taxon>
        <taxon>Saccharicrinis</taxon>
    </lineage>
</organism>
<keyword evidence="4" id="KW-1133">Transmembrane helix</keyword>
<dbReference type="GO" id="GO:0005524">
    <property type="term" value="F:ATP binding"/>
    <property type="evidence" value="ECO:0007669"/>
    <property type="project" value="UniProtKB-KW"/>
</dbReference>
<gene>
    <name evidence="6" type="ORF">SAMN06265379_103223</name>
</gene>
<dbReference type="GO" id="GO:0006298">
    <property type="term" value="P:mismatch repair"/>
    <property type="evidence" value="ECO:0007669"/>
    <property type="project" value="InterPro"/>
</dbReference>
<dbReference type="PANTHER" id="PTHR11361:SF99">
    <property type="entry name" value="DNA MISMATCH REPAIR PROTEIN"/>
    <property type="match status" value="1"/>
</dbReference>